<feature type="compositionally biased region" description="Low complexity" evidence="1">
    <location>
        <begin position="74"/>
        <end position="85"/>
    </location>
</feature>
<feature type="transmembrane region" description="Helical" evidence="2">
    <location>
        <begin position="110"/>
        <end position="131"/>
    </location>
</feature>
<sequence length="218" mass="23324">MAIYQKLFQKLLQSAVRELAEGRGGESRESRANANQSDAFGSDAVHGKPMRGAEMPKRETRDGKAKAGGRRSSSRAASRPSGSSSTANEKTAKENSRSEAAKSWAFRRRLVGGASLVMLLVAGTGYFTGTLEDWTGSASTSQFALAALTRIGLVLGAMWLAWDSLRKPARWLPPGLAMIGVVGIVMVAAQPKLIIAILPMFGVITVLTSVLRAFRRES</sequence>
<keyword evidence="4" id="KW-1185">Reference proteome</keyword>
<keyword evidence="2" id="KW-1133">Transmembrane helix</keyword>
<proteinExistence type="predicted"/>
<feature type="compositionally biased region" description="Basic and acidic residues" evidence="1">
    <location>
        <begin position="54"/>
        <end position="65"/>
    </location>
</feature>
<feature type="transmembrane region" description="Helical" evidence="2">
    <location>
        <begin position="169"/>
        <end position="188"/>
    </location>
</feature>
<dbReference type="EMBL" id="JACHXU010000032">
    <property type="protein sequence ID" value="MBB3210146.1"/>
    <property type="molecule type" value="Genomic_DNA"/>
</dbReference>
<dbReference type="RefSeq" id="WP_246421135.1">
    <property type="nucleotide sequence ID" value="NZ_JACHXU010000032.1"/>
</dbReference>
<organism evidence="3 4">
    <name type="scientific">Aporhodopirellula rubra</name>
    <dbReference type="NCBI Taxonomy" id="980271"/>
    <lineage>
        <taxon>Bacteria</taxon>
        <taxon>Pseudomonadati</taxon>
        <taxon>Planctomycetota</taxon>
        <taxon>Planctomycetia</taxon>
        <taxon>Pirellulales</taxon>
        <taxon>Pirellulaceae</taxon>
        <taxon>Aporhodopirellula</taxon>
    </lineage>
</organism>
<evidence type="ECO:0000256" key="2">
    <source>
        <dbReference type="SAM" id="Phobius"/>
    </source>
</evidence>
<evidence type="ECO:0000313" key="4">
    <source>
        <dbReference type="Proteomes" id="UP000536179"/>
    </source>
</evidence>
<comment type="caution">
    <text evidence="3">The sequence shown here is derived from an EMBL/GenBank/DDBJ whole genome shotgun (WGS) entry which is preliminary data.</text>
</comment>
<dbReference type="AlphaFoldDB" id="A0A7W5E4P3"/>
<dbReference type="Gene3D" id="1.20.1250.20">
    <property type="entry name" value="MFS general substrate transporter like domains"/>
    <property type="match status" value="1"/>
</dbReference>
<keyword evidence="2" id="KW-0812">Transmembrane</keyword>
<feature type="compositionally biased region" description="Basic and acidic residues" evidence="1">
    <location>
        <begin position="18"/>
        <end position="31"/>
    </location>
</feature>
<gene>
    <name evidence="3" type="ORF">FHS27_005992</name>
</gene>
<feature type="region of interest" description="Disordered" evidence="1">
    <location>
        <begin position="18"/>
        <end position="98"/>
    </location>
</feature>
<feature type="transmembrane region" description="Helical" evidence="2">
    <location>
        <begin position="194"/>
        <end position="214"/>
    </location>
</feature>
<dbReference type="InterPro" id="IPR036259">
    <property type="entry name" value="MFS_trans_sf"/>
</dbReference>
<accession>A0A7W5E4P3</accession>
<evidence type="ECO:0000256" key="1">
    <source>
        <dbReference type="SAM" id="MobiDB-lite"/>
    </source>
</evidence>
<reference evidence="3 4" key="1">
    <citation type="submission" date="2020-08" db="EMBL/GenBank/DDBJ databases">
        <title>Genomic Encyclopedia of Type Strains, Phase III (KMG-III): the genomes of soil and plant-associated and newly described type strains.</title>
        <authorList>
            <person name="Whitman W."/>
        </authorList>
    </citation>
    <scope>NUCLEOTIDE SEQUENCE [LARGE SCALE GENOMIC DNA]</scope>
    <source>
        <strain evidence="3 4">CECT 8075</strain>
    </source>
</reference>
<protein>
    <submittedName>
        <fullName evidence="3">Uncharacterized protein</fullName>
    </submittedName>
</protein>
<name>A0A7W5E4P3_9BACT</name>
<feature type="transmembrane region" description="Helical" evidence="2">
    <location>
        <begin position="143"/>
        <end position="162"/>
    </location>
</feature>
<evidence type="ECO:0000313" key="3">
    <source>
        <dbReference type="EMBL" id="MBB3210146.1"/>
    </source>
</evidence>
<dbReference type="Proteomes" id="UP000536179">
    <property type="component" value="Unassembled WGS sequence"/>
</dbReference>
<keyword evidence="2" id="KW-0472">Membrane</keyword>